<dbReference type="RefSeq" id="WP_102950627.1">
    <property type="nucleotide sequence ID" value="NZ_CP024847.1"/>
</dbReference>
<accession>A0A2I7N4D6</accession>
<dbReference type="EMBL" id="CP024847">
    <property type="protein sequence ID" value="AUR51327.1"/>
    <property type="molecule type" value="Genomic_DNA"/>
</dbReference>
<name>A0A2I7N4D6_9NEIS</name>
<dbReference type="AlphaFoldDB" id="A0A2I7N4D6"/>
<dbReference type="Proteomes" id="UP000236655">
    <property type="component" value="Chromosome"/>
</dbReference>
<organism evidence="1 2">
    <name type="scientific">Aquella oligotrophica</name>
    <dbReference type="NCBI Taxonomy" id="2067065"/>
    <lineage>
        <taxon>Bacteria</taxon>
        <taxon>Pseudomonadati</taxon>
        <taxon>Pseudomonadota</taxon>
        <taxon>Betaproteobacteria</taxon>
        <taxon>Neisseriales</taxon>
        <taxon>Neisseriaceae</taxon>
        <taxon>Aquella</taxon>
    </lineage>
</organism>
<protein>
    <submittedName>
        <fullName evidence="1">Uncharacterized protein</fullName>
    </submittedName>
</protein>
<dbReference type="KEGG" id="nba:CUN60_03105"/>
<proteinExistence type="predicted"/>
<keyword evidence="2" id="KW-1185">Reference proteome</keyword>
<gene>
    <name evidence="1" type="ORF">CUN60_03105</name>
</gene>
<evidence type="ECO:0000313" key="2">
    <source>
        <dbReference type="Proteomes" id="UP000236655"/>
    </source>
</evidence>
<evidence type="ECO:0000313" key="1">
    <source>
        <dbReference type="EMBL" id="AUR51327.1"/>
    </source>
</evidence>
<reference evidence="2" key="1">
    <citation type="submission" date="2017-11" db="EMBL/GenBank/DDBJ databases">
        <authorList>
            <person name="Chan K.G."/>
            <person name="Lee L.S."/>
        </authorList>
    </citation>
    <scope>NUCLEOTIDE SEQUENCE [LARGE SCALE GENOMIC DNA]</scope>
    <source>
        <strain evidence="2">DSM 100970</strain>
    </source>
</reference>
<sequence length="64" mass="6649">MPTGVISYNSQGNCSAAQISGSPVCTYSFIYESTTAISPIQLQLNGSLGIQNITTFNIGGSCIK</sequence>